<dbReference type="SMART" id="SM00849">
    <property type="entry name" value="Lactamase_B"/>
    <property type="match status" value="1"/>
</dbReference>
<dbReference type="CDD" id="cd07721">
    <property type="entry name" value="yflN-like_MBL-fold"/>
    <property type="match status" value="1"/>
</dbReference>
<sequence length="286" mass="31794">MDQEMHDSTDNKFIPITSITNGVIQAVAQEVYCLPIQVVNVCFVGNPGKANEWILVDAGMPKSADDIIEALTEEFGSAEAPRAILLTHGHFDHVGAIIELAEKWDVPIYAHSAEFPYLTGKQSYPEPDTSVEGGLIAKMSSFFPNEPIQLGSRLKELPNDHRIPEMPGWRWIHTPGHTPGHVSFIRIDDNVLIAGDAFVTVKQDSLYKVLTQEKEINGPPRYLTTDWEAAWESVGIIKHLEPTVAITGHGPPMYGVELTESLDKLAQDFDKIAIPDYGRYVDRNTH</sequence>
<dbReference type="Proteomes" id="UP001589838">
    <property type="component" value="Unassembled WGS sequence"/>
</dbReference>
<evidence type="ECO:0000313" key="3">
    <source>
        <dbReference type="Proteomes" id="UP001589838"/>
    </source>
</evidence>
<keyword evidence="3" id="KW-1185">Reference proteome</keyword>
<protein>
    <submittedName>
        <fullName evidence="2">MBL fold metallo-hydrolase</fullName>
    </submittedName>
</protein>
<dbReference type="InterPro" id="IPR036866">
    <property type="entry name" value="RibonucZ/Hydroxyglut_hydro"/>
</dbReference>
<dbReference type="InterPro" id="IPR001279">
    <property type="entry name" value="Metallo-B-lactamas"/>
</dbReference>
<feature type="domain" description="Metallo-beta-lactamase" evidence="1">
    <location>
        <begin position="38"/>
        <end position="249"/>
    </location>
</feature>
<organism evidence="2 3">
    <name type="scientific">Halalkalibacter kiskunsagensis</name>
    <dbReference type="NCBI Taxonomy" id="1548599"/>
    <lineage>
        <taxon>Bacteria</taxon>
        <taxon>Bacillati</taxon>
        <taxon>Bacillota</taxon>
        <taxon>Bacilli</taxon>
        <taxon>Bacillales</taxon>
        <taxon>Bacillaceae</taxon>
        <taxon>Halalkalibacter</taxon>
    </lineage>
</organism>
<dbReference type="InterPro" id="IPR050855">
    <property type="entry name" value="NDM-1-like"/>
</dbReference>
<dbReference type="Gene3D" id="3.60.15.10">
    <property type="entry name" value="Ribonuclease Z/Hydroxyacylglutathione hydrolase-like"/>
    <property type="match status" value="1"/>
</dbReference>
<dbReference type="Pfam" id="PF00753">
    <property type="entry name" value="Lactamase_B"/>
    <property type="match status" value="1"/>
</dbReference>
<proteinExistence type="predicted"/>
<gene>
    <name evidence="2" type="ORF">ACFFHM_23315</name>
</gene>
<dbReference type="SUPFAM" id="SSF56281">
    <property type="entry name" value="Metallo-hydrolase/oxidoreductase"/>
    <property type="match status" value="1"/>
</dbReference>
<evidence type="ECO:0000313" key="2">
    <source>
        <dbReference type="EMBL" id="MFC0473352.1"/>
    </source>
</evidence>
<dbReference type="EMBL" id="JBHLUX010000093">
    <property type="protein sequence ID" value="MFC0473352.1"/>
    <property type="molecule type" value="Genomic_DNA"/>
</dbReference>
<dbReference type="RefSeq" id="WP_335959835.1">
    <property type="nucleotide sequence ID" value="NZ_JAXBLX010000007.1"/>
</dbReference>
<reference evidence="2 3" key="1">
    <citation type="submission" date="2024-09" db="EMBL/GenBank/DDBJ databases">
        <authorList>
            <person name="Sun Q."/>
            <person name="Mori K."/>
        </authorList>
    </citation>
    <scope>NUCLEOTIDE SEQUENCE [LARGE SCALE GENOMIC DNA]</scope>
    <source>
        <strain evidence="2 3">NCAIM B.02610</strain>
    </source>
</reference>
<dbReference type="PANTHER" id="PTHR42951">
    <property type="entry name" value="METALLO-BETA-LACTAMASE DOMAIN-CONTAINING"/>
    <property type="match status" value="1"/>
</dbReference>
<evidence type="ECO:0000259" key="1">
    <source>
        <dbReference type="SMART" id="SM00849"/>
    </source>
</evidence>
<comment type="caution">
    <text evidence="2">The sequence shown here is derived from an EMBL/GenBank/DDBJ whole genome shotgun (WGS) entry which is preliminary data.</text>
</comment>
<accession>A0ABV6KJ49</accession>
<name>A0ABV6KJ49_9BACI</name>
<dbReference type="PANTHER" id="PTHR42951:SF17">
    <property type="entry name" value="METALLO-BETA-LACTAMASE DOMAIN-CONTAINING PROTEIN"/>
    <property type="match status" value="1"/>
</dbReference>